<reference evidence="2 3" key="1">
    <citation type="journal article" date="2019" name="Mol. Ecol. Resour.">
        <title>Chromosome-level genome assembly of Triplophysa tibetana, a fish adapted to the harsh high-altitude environment of the Tibetan Plateau.</title>
        <authorList>
            <person name="Yang X."/>
            <person name="Liu H."/>
            <person name="Ma Z."/>
            <person name="Zou Y."/>
            <person name="Zou M."/>
            <person name="Mao Y."/>
            <person name="Li X."/>
            <person name="Wang H."/>
            <person name="Chen T."/>
            <person name="Wang W."/>
            <person name="Yang R."/>
        </authorList>
    </citation>
    <scope>NUCLEOTIDE SEQUENCE [LARGE SCALE GENOMIC DNA]</scope>
    <source>
        <strain evidence="2">TTIB1903HZAU</strain>
        <tissue evidence="2">Muscle</tissue>
    </source>
</reference>
<sequence length="223" mass="24506">MRDVDKTTLQKQKLSCFIITGKRLSGRPSGSSSSVIGQTTARTSFLPEIVQKSDSDGRPAGRRGLRAPSDFTVLSEGNQRDSPCKSGMTNTLLPPLPRLHSLVSQPARVDDSIFKRSKTMQRMSDNMPVLKPLCVSIELITCPQKTGNAFTERPRLPSLVSQPAWVEESTFIRSKSMRRMSDNMPVLESSCVSIKPVPRPKKTGNAVQRPGCSAYPCHDTSSE</sequence>
<name>A0A5A9Q0V9_9TELE</name>
<protein>
    <submittedName>
        <fullName evidence="2">Uncharacterized protein</fullName>
    </submittedName>
</protein>
<dbReference type="EMBL" id="SOYY01000001">
    <property type="protein sequence ID" value="KAA0725539.1"/>
    <property type="molecule type" value="Genomic_DNA"/>
</dbReference>
<gene>
    <name evidence="2" type="ORF">E1301_Tti010299</name>
</gene>
<keyword evidence="3" id="KW-1185">Reference proteome</keyword>
<proteinExistence type="predicted"/>
<dbReference type="Proteomes" id="UP000324632">
    <property type="component" value="Chromosome 1"/>
</dbReference>
<accession>A0A5A9Q0V9</accession>
<organism evidence="2 3">
    <name type="scientific">Triplophysa tibetana</name>
    <dbReference type="NCBI Taxonomy" id="1572043"/>
    <lineage>
        <taxon>Eukaryota</taxon>
        <taxon>Metazoa</taxon>
        <taxon>Chordata</taxon>
        <taxon>Craniata</taxon>
        <taxon>Vertebrata</taxon>
        <taxon>Euteleostomi</taxon>
        <taxon>Actinopterygii</taxon>
        <taxon>Neopterygii</taxon>
        <taxon>Teleostei</taxon>
        <taxon>Ostariophysi</taxon>
        <taxon>Cypriniformes</taxon>
        <taxon>Nemacheilidae</taxon>
        <taxon>Triplophysa</taxon>
    </lineage>
</organism>
<evidence type="ECO:0000313" key="3">
    <source>
        <dbReference type="Proteomes" id="UP000324632"/>
    </source>
</evidence>
<evidence type="ECO:0000313" key="2">
    <source>
        <dbReference type="EMBL" id="KAA0725539.1"/>
    </source>
</evidence>
<dbReference type="AlphaFoldDB" id="A0A5A9Q0V9"/>
<evidence type="ECO:0000256" key="1">
    <source>
        <dbReference type="SAM" id="MobiDB-lite"/>
    </source>
</evidence>
<comment type="caution">
    <text evidence="2">The sequence shown here is derived from an EMBL/GenBank/DDBJ whole genome shotgun (WGS) entry which is preliminary data.</text>
</comment>
<feature type="region of interest" description="Disordered" evidence="1">
    <location>
        <begin position="197"/>
        <end position="223"/>
    </location>
</feature>